<comment type="similarity">
    <text evidence="2">Belongs to the hyi family.</text>
</comment>
<comment type="caution">
    <text evidence="5">The sequence shown here is derived from an EMBL/GenBank/DDBJ whole genome shotgun (WGS) entry which is preliminary data.</text>
</comment>
<evidence type="ECO:0000313" key="6">
    <source>
        <dbReference type="Proteomes" id="UP001169985"/>
    </source>
</evidence>
<dbReference type="PANTHER" id="PTHR43489">
    <property type="entry name" value="ISOMERASE"/>
    <property type="match status" value="1"/>
</dbReference>
<reference evidence="5" key="2">
    <citation type="submission" date="2023-01" db="EMBL/GenBank/DDBJ databases">
        <authorList>
            <person name="Hamerlinck H."/>
            <person name="Aerssens A."/>
            <person name="Boelens J."/>
            <person name="Messiaen A.-S."/>
            <person name="Vandendriessche S."/>
            <person name="Velghe A."/>
            <person name="Verhasselt B."/>
            <person name="Leroux-Roels I."/>
        </authorList>
    </citation>
    <scope>NUCLEOTIDE SEQUENCE</scope>
    <source>
        <strain evidence="5">UZG-GERCF-220920-Env23</strain>
    </source>
</reference>
<dbReference type="PIRSF" id="PIRSF006241">
    <property type="entry name" value="HyI"/>
    <property type="match status" value="1"/>
</dbReference>
<dbReference type="PANTHER" id="PTHR43489:SF6">
    <property type="entry name" value="HYDROXYPYRUVATE ISOMERASE-RELATED"/>
    <property type="match status" value="1"/>
</dbReference>
<dbReference type="FunFam" id="3.20.20.150:FF:000007">
    <property type="entry name" value="Hydroxypyruvate isomerase"/>
    <property type="match status" value="1"/>
</dbReference>
<evidence type="ECO:0000256" key="3">
    <source>
        <dbReference type="PIRSR" id="PIRSR006241-50"/>
    </source>
</evidence>
<evidence type="ECO:0000256" key="1">
    <source>
        <dbReference type="ARBA" id="ARBA00023235"/>
    </source>
</evidence>
<keyword evidence="1 2" id="KW-0413">Isomerase</keyword>
<gene>
    <name evidence="5" type="ORF">PEY55_05775</name>
</gene>
<dbReference type="EMBL" id="JAQIHS010000005">
    <property type="protein sequence ID" value="MDN4367785.1"/>
    <property type="molecule type" value="Genomic_DNA"/>
</dbReference>
<dbReference type="AlphaFoldDB" id="A0AAW7LP07"/>
<sequence length="261" mass="29735">MHAILKLAANLDWLFTDLPIEGRFQAAKAAGFRGVEGLFLWQHPLEHLRAAQRETSLPVVLMNAPAGNWAQGERGLAALPGRDQEFHHSLNVARDYATALGCRRVHVMSGLRCNDLTLHAQRDLLTNRLRIACDVMADAEIDILIEPLNSQDMPDYFIDSFPLAESIIHEVGKKNIGLQFDIYHCQKTHGNVAKNIERYFTLIKHFQIASVPYRHEPGTGELNEAWLFNFIRKMNYQDWIGCEYQPSTSGPESLRWITPYL</sequence>
<feature type="domain" description="Xylose isomerase-like TIM barrel" evidence="4">
    <location>
        <begin position="24"/>
        <end position="258"/>
    </location>
</feature>
<dbReference type="Gene3D" id="3.20.20.150">
    <property type="entry name" value="Divalent-metal-dependent TIM barrel enzymes"/>
    <property type="match status" value="1"/>
</dbReference>
<organism evidence="5 6">
    <name type="scientific">Citrobacter portucalensis</name>
    <dbReference type="NCBI Taxonomy" id="1639133"/>
    <lineage>
        <taxon>Bacteria</taxon>
        <taxon>Pseudomonadati</taxon>
        <taxon>Pseudomonadota</taxon>
        <taxon>Gammaproteobacteria</taxon>
        <taxon>Enterobacterales</taxon>
        <taxon>Enterobacteriaceae</taxon>
        <taxon>Citrobacter</taxon>
        <taxon>Citrobacter freundii complex</taxon>
    </lineage>
</organism>
<evidence type="ECO:0000256" key="2">
    <source>
        <dbReference type="PIRNR" id="PIRNR006241"/>
    </source>
</evidence>
<protein>
    <submittedName>
        <fullName evidence="5">TIM barrel protein</fullName>
    </submittedName>
</protein>
<feature type="active site" description="Proton donor/acceptor" evidence="3">
    <location>
        <position position="243"/>
    </location>
</feature>
<dbReference type="Proteomes" id="UP001169985">
    <property type="component" value="Unassembled WGS sequence"/>
</dbReference>
<dbReference type="InterPro" id="IPR050417">
    <property type="entry name" value="Sugar_Epim/Isomerase"/>
</dbReference>
<dbReference type="InterPro" id="IPR026040">
    <property type="entry name" value="HyI-like"/>
</dbReference>
<evidence type="ECO:0000313" key="5">
    <source>
        <dbReference type="EMBL" id="MDN4367785.1"/>
    </source>
</evidence>
<dbReference type="GO" id="GO:0008903">
    <property type="term" value="F:hydroxypyruvate isomerase activity"/>
    <property type="evidence" value="ECO:0007669"/>
    <property type="project" value="TreeGrafter"/>
</dbReference>
<dbReference type="Pfam" id="PF01261">
    <property type="entry name" value="AP_endonuc_2"/>
    <property type="match status" value="1"/>
</dbReference>
<dbReference type="GO" id="GO:0046487">
    <property type="term" value="P:glyoxylate metabolic process"/>
    <property type="evidence" value="ECO:0007669"/>
    <property type="project" value="TreeGrafter"/>
</dbReference>
<accession>A0AAW7LP07</accession>
<name>A0AAW7LP07_9ENTR</name>
<feature type="active site" description="Proton donor/acceptor" evidence="3">
    <location>
        <position position="146"/>
    </location>
</feature>
<proteinExistence type="inferred from homology"/>
<dbReference type="SUPFAM" id="SSF51658">
    <property type="entry name" value="Xylose isomerase-like"/>
    <property type="match status" value="1"/>
</dbReference>
<reference evidence="5" key="1">
    <citation type="journal article" date="2023" name="Antimicrob Resist Infect Control">
        <title>Sanitary installations and wastewater plumbing as reservoir for the long-term circulation and transmission of carbapenemase producing Citrobacter freundii clones in a hospital setting.</title>
        <authorList>
            <person name="Hamerlinck H."/>
            <person name="Aerssens A."/>
            <person name="Boelens J."/>
            <person name="Dehaene A."/>
            <person name="McMahon M."/>
            <person name="Messiaen A.S."/>
            <person name="Vandendriessche S."/>
            <person name="Velghe A."/>
            <person name="Leroux-Roels I."/>
            <person name="Verhasselt B."/>
        </authorList>
    </citation>
    <scope>NUCLEOTIDE SEQUENCE</scope>
    <source>
        <strain evidence="5">UZG-GERCF-220920-Env23</strain>
    </source>
</reference>
<dbReference type="InterPro" id="IPR013022">
    <property type="entry name" value="Xyl_isomerase-like_TIM-brl"/>
</dbReference>
<evidence type="ECO:0000259" key="4">
    <source>
        <dbReference type="Pfam" id="PF01261"/>
    </source>
</evidence>
<dbReference type="InterPro" id="IPR036237">
    <property type="entry name" value="Xyl_isomerase-like_sf"/>
</dbReference>